<dbReference type="EMBL" id="AB811600">
    <property type="protein sequence ID" value="BAQ00633.1"/>
    <property type="molecule type" value="Genomic_DNA"/>
</dbReference>
<dbReference type="RefSeq" id="WP_001405653.1">
    <property type="nucleotide sequence ID" value="NZ_CAJSGF010000018.1"/>
</dbReference>
<keyword evidence="2" id="KW-1003">Cell membrane</keyword>
<organism evidence="7">
    <name type="scientific">Escherichia coli</name>
    <dbReference type="NCBI Taxonomy" id="562"/>
    <lineage>
        <taxon>Bacteria</taxon>
        <taxon>Pseudomonadati</taxon>
        <taxon>Pseudomonadota</taxon>
        <taxon>Gammaproteobacteria</taxon>
        <taxon>Enterobacterales</taxon>
        <taxon>Enterobacteriaceae</taxon>
        <taxon>Escherichia</taxon>
    </lineage>
</organism>
<dbReference type="PANTHER" id="PTHR30250">
    <property type="entry name" value="PST FAMILY PREDICTED COLANIC ACID TRANSPORTER"/>
    <property type="match status" value="1"/>
</dbReference>
<evidence type="ECO:0000313" key="7">
    <source>
        <dbReference type="EMBL" id="BAQ00633.1"/>
    </source>
</evidence>
<evidence type="ECO:0000256" key="3">
    <source>
        <dbReference type="ARBA" id="ARBA00022692"/>
    </source>
</evidence>
<sequence length="419" mass="47538">MNIVLKNSMYLVFMQMCNYAIPLITLPYLTRCLGFYQYGVLNTAINIILYIILVIDFGFNLSATREISQKKNNFVAVSKIFTDVIFAKIILFFGVLVFTFLILKLIPDYQDVTRLVYFMLPQVLSSILFPLWLYQGYEKIGYAAFINVLGKCITIPLLLIFVQNSKDVTNAAIILSWSSLVPLLIYYIRSNLPRTKFYTSRCRFKYLNRTLANALVVFIGSIAVNLYTLSTPLVLSIVSDFDQVGYFVAADKIRAAFIGVFLIVGQAIYPRASALYNEDIIAYNKFVISIIFYQIIVCTFSAIAFYYFMPEVAPIILSQNKLNVEELSVIIKLMSPMIILIPLSVILANCVLLPQRKNKQYALVPIITVIIHMSYSIILCEKLGALGASYAILLTEIISCALLAYFTFKDRLIQLNPAR</sequence>
<gene>
    <name evidence="7" type="primary">wzx</name>
</gene>
<keyword evidence="5" id="KW-0472">Membrane</keyword>
<dbReference type="AlphaFoldDB" id="A0A0A8J3R2"/>
<evidence type="ECO:0000256" key="2">
    <source>
        <dbReference type="ARBA" id="ARBA00022475"/>
    </source>
</evidence>
<comment type="subcellular location">
    <subcellularLocation>
        <location evidence="1">Cell membrane</location>
        <topology evidence="1">Multi-pass membrane protein</topology>
    </subcellularLocation>
</comment>
<dbReference type="GO" id="GO:0005886">
    <property type="term" value="C:plasma membrane"/>
    <property type="evidence" value="ECO:0007669"/>
    <property type="project" value="UniProtKB-SubCell"/>
</dbReference>
<keyword evidence="4" id="KW-1133">Transmembrane helix</keyword>
<protein>
    <recommendedName>
        <fullName evidence="6">Putative O-antigen transporter</fullName>
    </recommendedName>
</protein>
<dbReference type="PATRIC" id="fig|562.10481.peg.1735"/>
<evidence type="ECO:0000256" key="6">
    <source>
        <dbReference type="ARBA" id="ARBA00049738"/>
    </source>
</evidence>
<reference evidence="7" key="1">
    <citation type="journal article" date="2014" name="DNA Res.">
        <title>A complete view of the genetic diversity of the Escherichia coli O-antigen biosynthesis gene cluster.</title>
        <authorList>
            <person name="Iguchi A."/>
            <person name="Iyoda S."/>
            <person name="Kikuchi T."/>
            <person name="Ogura Y."/>
            <person name="Katsura K."/>
            <person name="Ohnishi M."/>
            <person name="Hayashi T."/>
            <person name="Thomson N.R."/>
        </authorList>
    </citation>
    <scope>NUCLEOTIDE SEQUENCE</scope>
    <source>
        <strain evidence="7">Bi626-42</strain>
    </source>
</reference>
<evidence type="ECO:0000256" key="1">
    <source>
        <dbReference type="ARBA" id="ARBA00004651"/>
    </source>
</evidence>
<dbReference type="Pfam" id="PF01943">
    <property type="entry name" value="Polysacc_synt"/>
    <property type="match status" value="1"/>
</dbReference>
<keyword evidence="3" id="KW-0812">Transmembrane</keyword>
<proteinExistence type="predicted"/>
<name>A0A0A8J3R2_ECOLX</name>
<evidence type="ECO:0000256" key="4">
    <source>
        <dbReference type="ARBA" id="ARBA00022989"/>
    </source>
</evidence>
<accession>A0A0A8J3R2</accession>
<dbReference type="PANTHER" id="PTHR30250:SF11">
    <property type="entry name" value="O-ANTIGEN TRANSPORTER-RELATED"/>
    <property type="match status" value="1"/>
</dbReference>
<dbReference type="InterPro" id="IPR050833">
    <property type="entry name" value="Poly_Biosynth_Transport"/>
</dbReference>
<evidence type="ECO:0000256" key="5">
    <source>
        <dbReference type="ARBA" id="ARBA00023136"/>
    </source>
</evidence>
<dbReference type="InterPro" id="IPR002797">
    <property type="entry name" value="Polysacc_synth"/>
</dbReference>